<dbReference type="EMBL" id="CM000914">
    <property type="protein sequence ID" value="EFG04350.2"/>
    <property type="molecule type" value="Genomic_DNA"/>
</dbReference>
<keyword evidence="2" id="KW-1185">Reference proteome</keyword>
<dbReference type="AlphaFoldDB" id="D5SKA7"/>
<evidence type="ECO:0000313" key="1">
    <source>
        <dbReference type="EMBL" id="EFG04350.2"/>
    </source>
</evidence>
<dbReference type="Proteomes" id="UP000002357">
    <property type="component" value="Plasmid pSCL4"/>
</dbReference>
<proteinExistence type="predicted"/>
<organism evidence="1 2">
    <name type="scientific">Streptomyces clavuligerus</name>
    <dbReference type="NCBI Taxonomy" id="1901"/>
    <lineage>
        <taxon>Bacteria</taxon>
        <taxon>Bacillati</taxon>
        <taxon>Actinomycetota</taxon>
        <taxon>Actinomycetes</taxon>
        <taxon>Kitasatosporales</taxon>
        <taxon>Streptomycetaceae</taxon>
        <taxon>Streptomyces</taxon>
    </lineage>
</organism>
<sequence length="53" mass="5839">MKRVVTYVVKYTVKYVVNLCRDTPRPHGPTAALLSAGPPWLKAPLTAQLSSRS</sequence>
<reference evidence="1 2" key="1">
    <citation type="journal article" date="2010" name="Genome Biol. Evol.">
        <title>The sequence of a 1.8-mb bacterial linear plasmid reveals a rich evolutionary reservoir of secondary metabolic pathways.</title>
        <authorList>
            <person name="Medema M.H."/>
            <person name="Trefzer A."/>
            <person name="Kovalchuk A."/>
            <person name="van den Berg M."/>
            <person name="Mueller U."/>
            <person name="Heijne W."/>
            <person name="Wu L."/>
            <person name="Alam M.T."/>
            <person name="Ronning C.M."/>
            <person name="Nierman W.C."/>
            <person name="Bovenberg R.A.L."/>
            <person name="Breitling R."/>
            <person name="Takano E."/>
        </authorList>
    </citation>
    <scope>NUCLEOTIDE SEQUENCE [LARGE SCALE GENOMIC DNA]</scope>
    <source>
        <strain evidence="2">ATCC 27064 / DSM 738 / JCM 4710 / NBRC 13307 / NCIMB 12785 / NRRL 3585 / VKM Ac-602</strain>
        <plasmid evidence="1">pSCL4</plasmid>
    </source>
</reference>
<protein>
    <submittedName>
        <fullName evidence="1">Uncharacterized protein</fullName>
    </submittedName>
</protein>
<keyword evidence="1" id="KW-0614">Plasmid</keyword>
<accession>D5SKA7</accession>
<gene>
    <name evidence="1" type="ORF">SCLAV_p0864</name>
</gene>
<geneLocation type="plasmid" evidence="1 2">
    <name>pSCL4</name>
</geneLocation>
<evidence type="ECO:0000313" key="2">
    <source>
        <dbReference type="Proteomes" id="UP000002357"/>
    </source>
</evidence>
<name>D5SKA7_STRCL</name>